<keyword evidence="1" id="KW-0812">Transmembrane</keyword>
<keyword evidence="1" id="KW-0472">Membrane</keyword>
<accession>A0A1E1IVU1</accession>
<feature type="chain" id="PRO_5009113805" description="Transmembrane protein" evidence="2">
    <location>
        <begin position="23"/>
        <end position="323"/>
    </location>
</feature>
<dbReference type="EMBL" id="CALQ01000828">
    <property type="protein sequence ID" value="CCM15377.1"/>
    <property type="molecule type" value="Genomic_DNA"/>
</dbReference>
<evidence type="ECO:0000313" key="3">
    <source>
        <dbReference type="EMBL" id="CCM15377.1"/>
    </source>
</evidence>
<keyword evidence="2" id="KW-0732">Signal</keyword>
<name>A0A1E1IVU1_LEIGU</name>
<protein>
    <recommendedName>
        <fullName evidence="4">Transmembrane protein</fullName>
    </recommendedName>
</protein>
<evidence type="ECO:0000256" key="2">
    <source>
        <dbReference type="SAM" id="SignalP"/>
    </source>
</evidence>
<reference evidence="3" key="1">
    <citation type="submission" date="2012-08" db="EMBL/GenBank/DDBJ databases">
        <title>Comparative genomics of metastatic and non-metastatic Leishmania guyanensis provides insights into polygenic factors involved in Leishmania RNA virus infection.</title>
        <authorList>
            <person name="Smith D."/>
            <person name="Hertz-Fowler C."/>
            <person name="Martin R."/>
            <person name="Dickens N."/>
            <person name="Fasel N."/>
            <person name="Falquet L."/>
            <person name="Beverley S."/>
            <person name="Zangger H."/>
            <person name="Calderon-Copete S."/>
            <person name="Mottram J."/>
            <person name="Xenarios I."/>
        </authorList>
    </citation>
    <scope>NUCLEOTIDE SEQUENCE</scope>
    <source>
        <strain evidence="3">MHOM/BR/75/M4147/SSU:IR2SAT-LUC</strain>
    </source>
</reference>
<proteinExistence type="predicted"/>
<dbReference type="AlphaFoldDB" id="A0A1E1IVU1"/>
<sequence>MPLLVMAFLLLAFCILSKPAAAAVRSFNGAPANNPSTVSHLGDIVPLTMYVRMKRQIRHAFISIVDQQLEVDEEVVVDDAETTVQAVAAVEKLRLNDLDLPFLGGTRGKHKDQVVHLLPPASSPRFGINKATRIMANDTLRAAGRSLQEDITLQQSDLAFRFSVGRRLHKESTWLPLAARKKYTNLLDTVLAGRLHELQGAQAADAAAGLQRDKEVAEDMGDTAAALQVQYLSRVIFFCGYRKDELKMTSFSVTAHYSPEVKSSVELRFIWSEHRAYNPNRAVTLCSAVAVLVSMIAVLAVFHPSSRSMLLFNQRIVAVRAHD</sequence>
<organism evidence="3">
    <name type="scientific">Leishmania guyanensis</name>
    <dbReference type="NCBI Taxonomy" id="5670"/>
    <lineage>
        <taxon>Eukaryota</taxon>
        <taxon>Discoba</taxon>
        <taxon>Euglenozoa</taxon>
        <taxon>Kinetoplastea</taxon>
        <taxon>Metakinetoplastina</taxon>
        <taxon>Trypanosomatida</taxon>
        <taxon>Trypanosomatidae</taxon>
        <taxon>Leishmaniinae</taxon>
        <taxon>Leishmania</taxon>
        <taxon>Leishmania guyanensis species complex</taxon>
    </lineage>
</organism>
<gene>
    <name evidence="3" type="primary">LgM4147LRVhigh.21.00990.00320</name>
    <name evidence="3" type="ORF">BN36_2128770</name>
</gene>
<feature type="transmembrane region" description="Helical" evidence="1">
    <location>
        <begin position="282"/>
        <end position="302"/>
    </location>
</feature>
<evidence type="ECO:0008006" key="4">
    <source>
        <dbReference type="Google" id="ProtNLM"/>
    </source>
</evidence>
<evidence type="ECO:0000256" key="1">
    <source>
        <dbReference type="SAM" id="Phobius"/>
    </source>
</evidence>
<feature type="signal peptide" evidence="2">
    <location>
        <begin position="1"/>
        <end position="22"/>
    </location>
</feature>
<keyword evidence="1" id="KW-1133">Transmembrane helix</keyword>